<evidence type="ECO:0000313" key="3">
    <source>
        <dbReference type="EMBL" id="OAB77199.1"/>
    </source>
</evidence>
<dbReference type="Gene3D" id="3.40.50.2000">
    <property type="entry name" value="Glycogen Phosphorylase B"/>
    <property type="match status" value="2"/>
</dbReference>
<protein>
    <submittedName>
        <fullName evidence="3">Glycosyl transferase</fullName>
    </submittedName>
</protein>
<evidence type="ECO:0000259" key="2">
    <source>
        <dbReference type="Pfam" id="PF13439"/>
    </source>
</evidence>
<dbReference type="PANTHER" id="PTHR12526:SF638">
    <property type="entry name" value="SPORE COAT PROTEIN SA"/>
    <property type="match status" value="1"/>
</dbReference>
<keyword evidence="3" id="KW-0808">Transferase</keyword>
<proteinExistence type="predicted"/>
<feature type="domain" description="Glycosyl transferase family 1" evidence="1">
    <location>
        <begin position="185"/>
        <end position="359"/>
    </location>
</feature>
<dbReference type="KEGG" id="pcx:LPB68_20960"/>
<organism evidence="3 4">
    <name type="scientific">Paenibacillus crassostreae</name>
    <dbReference type="NCBI Taxonomy" id="1763538"/>
    <lineage>
        <taxon>Bacteria</taxon>
        <taxon>Bacillati</taxon>
        <taxon>Bacillota</taxon>
        <taxon>Bacilli</taxon>
        <taxon>Bacillales</taxon>
        <taxon>Paenibacillaceae</taxon>
        <taxon>Paenibacillus</taxon>
    </lineage>
</organism>
<dbReference type="Pfam" id="PF13439">
    <property type="entry name" value="Glyco_transf_4"/>
    <property type="match status" value="1"/>
</dbReference>
<dbReference type="SUPFAM" id="SSF53756">
    <property type="entry name" value="UDP-Glycosyltransferase/glycogen phosphorylase"/>
    <property type="match status" value="1"/>
</dbReference>
<feature type="domain" description="Glycosyltransferase subfamily 4-like N-terminal" evidence="2">
    <location>
        <begin position="31"/>
        <end position="171"/>
    </location>
</feature>
<evidence type="ECO:0000259" key="1">
    <source>
        <dbReference type="Pfam" id="PF00534"/>
    </source>
</evidence>
<dbReference type="InterPro" id="IPR028098">
    <property type="entry name" value="Glyco_trans_4-like_N"/>
</dbReference>
<comment type="caution">
    <text evidence="3">The sequence shown here is derived from an EMBL/GenBank/DDBJ whole genome shotgun (WGS) entry which is preliminary data.</text>
</comment>
<dbReference type="Pfam" id="PF00534">
    <property type="entry name" value="Glycos_transf_1"/>
    <property type="match status" value="1"/>
</dbReference>
<dbReference type="Proteomes" id="UP000077134">
    <property type="component" value="Unassembled WGS sequence"/>
</dbReference>
<dbReference type="PANTHER" id="PTHR12526">
    <property type="entry name" value="GLYCOSYLTRANSFERASE"/>
    <property type="match status" value="1"/>
</dbReference>
<dbReference type="GO" id="GO:0016757">
    <property type="term" value="F:glycosyltransferase activity"/>
    <property type="evidence" value="ECO:0007669"/>
    <property type="project" value="InterPro"/>
</dbReference>
<dbReference type="AlphaFoldDB" id="A0A167G486"/>
<reference evidence="3 4" key="1">
    <citation type="submission" date="2016-02" db="EMBL/GenBank/DDBJ databases">
        <title>Paenibacillus sp. LPB0068, isolated from Crassostrea gigas.</title>
        <authorList>
            <person name="Shin S.-K."/>
            <person name="Yi H."/>
        </authorList>
    </citation>
    <scope>NUCLEOTIDE SEQUENCE [LARGE SCALE GENOMIC DNA]</scope>
    <source>
        <strain evidence="3 4">LPB0068</strain>
    </source>
</reference>
<dbReference type="InterPro" id="IPR001296">
    <property type="entry name" value="Glyco_trans_1"/>
</dbReference>
<sequence length="386" mass="43798">MKIALICTEMLPVPPIRGGAIQILLGGVIPYLASKYEITIYCRSDRELADRETVEGVSYIRVSADDYVVNIAKELVAARKANHHYDVIHVFNRPSNILIYKSAMPMSSFVVSLHNEMFREKKITEKLGRKSIKAVDGIMSISDYIGETIISRFPIAKSKVRTVYSGIDLKRYYPIWSEEALAIRTELRKTHGVEHNKVVLFVGRLTKSKGPDILIHSMEQVIREHPDAVLMIVGSKWFHDERIDRYGERIRELASGFGDQIRFTGFIQPKELPTIFLLGDVFVCSSQWQEPLARVHYEAMGAGLPIITTNRGGNAEIIKHNENGFVIDDYTNPQAFAESISYLFNHPHEASRLAKAGRAFVEINHGYEHVARRLELLYLDALNKSI</sequence>
<dbReference type="EMBL" id="LSFN01000005">
    <property type="protein sequence ID" value="OAB77199.1"/>
    <property type="molecule type" value="Genomic_DNA"/>
</dbReference>
<dbReference type="STRING" id="1763538.LPB68_20960"/>
<keyword evidence="4" id="KW-1185">Reference proteome</keyword>
<accession>A0A167G486</accession>
<dbReference type="CDD" id="cd03801">
    <property type="entry name" value="GT4_PimA-like"/>
    <property type="match status" value="1"/>
</dbReference>
<name>A0A167G486_9BACL</name>
<gene>
    <name evidence="3" type="ORF">PNBC_03780</name>
</gene>
<evidence type="ECO:0000313" key="4">
    <source>
        <dbReference type="Proteomes" id="UP000077134"/>
    </source>
</evidence>